<dbReference type="AlphaFoldDB" id="A0A507D2C7"/>
<feature type="compositionally biased region" description="Polar residues" evidence="2">
    <location>
        <begin position="77"/>
        <end position="90"/>
    </location>
</feature>
<accession>A0A507D2C7</accession>
<evidence type="ECO:0000313" key="4">
    <source>
        <dbReference type="EMBL" id="TPX45400.1"/>
    </source>
</evidence>
<keyword evidence="1" id="KW-0863">Zinc-finger</keyword>
<gene>
    <name evidence="4" type="ORF">CcCBS67573_g10369</name>
</gene>
<evidence type="ECO:0000313" key="5">
    <source>
        <dbReference type="Proteomes" id="UP000320333"/>
    </source>
</evidence>
<protein>
    <recommendedName>
        <fullName evidence="3">C2H2-type domain-containing protein</fullName>
    </recommendedName>
</protein>
<dbReference type="InterPro" id="IPR013087">
    <property type="entry name" value="Znf_C2H2_type"/>
</dbReference>
<reference evidence="4 5" key="1">
    <citation type="journal article" date="2019" name="Sci. Rep.">
        <title>Comparative genomics of chytrid fungi reveal insights into the obligate biotrophic and pathogenic lifestyle of Synchytrium endobioticum.</title>
        <authorList>
            <person name="van de Vossenberg B.T.L.H."/>
            <person name="Warris S."/>
            <person name="Nguyen H.D.T."/>
            <person name="van Gent-Pelzer M.P.E."/>
            <person name="Joly D.L."/>
            <person name="van de Geest H.C."/>
            <person name="Bonants P.J.M."/>
            <person name="Smith D.S."/>
            <person name="Levesque C.A."/>
            <person name="van der Lee T.A.J."/>
        </authorList>
    </citation>
    <scope>NUCLEOTIDE SEQUENCE [LARGE SCALE GENOMIC DNA]</scope>
    <source>
        <strain evidence="4 5">CBS 675.73</strain>
    </source>
</reference>
<dbReference type="PROSITE" id="PS00028">
    <property type="entry name" value="ZINC_FINGER_C2H2_1"/>
    <property type="match status" value="1"/>
</dbReference>
<proteinExistence type="predicted"/>
<dbReference type="GO" id="GO:0008270">
    <property type="term" value="F:zinc ion binding"/>
    <property type="evidence" value="ECO:0007669"/>
    <property type="project" value="UniProtKB-KW"/>
</dbReference>
<feature type="region of interest" description="Disordered" evidence="2">
    <location>
        <begin position="57"/>
        <end position="90"/>
    </location>
</feature>
<dbReference type="EMBL" id="QEAP01001424">
    <property type="protein sequence ID" value="TPX45400.1"/>
    <property type="molecule type" value="Genomic_DNA"/>
</dbReference>
<dbReference type="SUPFAM" id="SSF57667">
    <property type="entry name" value="beta-beta-alpha zinc fingers"/>
    <property type="match status" value="1"/>
</dbReference>
<evidence type="ECO:0000256" key="1">
    <source>
        <dbReference type="PROSITE-ProRule" id="PRU00042"/>
    </source>
</evidence>
<keyword evidence="1" id="KW-0862">Zinc</keyword>
<dbReference type="Gene3D" id="3.30.160.60">
    <property type="entry name" value="Classic Zinc Finger"/>
    <property type="match status" value="1"/>
</dbReference>
<dbReference type="SMART" id="SM00355">
    <property type="entry name" value="ZnF_C2H2"/>
    <property type="match status" value="2"/>
</dbReference>
<dbReference type="OrthoDB" id="2128304at2759"/>
<sequence>MLSNTPSFLSPVLSFHPSPAKKQSVMNISHLVDSDSNPSDSHASDAWKNFELPHRTPPTSSYSPHYHRDTLTPPTTPATSYNCTPSPTSEHATGIQLPSFASIIHSVRRKAPYSVPQLYRKSESVSDENSEQLLLEELLLLPFQCPHCPKAYKTKHYLESHSATHLVARPFVCHLSDGACRSTFRRLSDLRRHMKSVKH</sequence>
<dbReference type="InterPro" id="IPR036236">
    <property type="entry name" value="Znf_C2H2_sf"/>
</dbReference>
<dbReference type="Proteomes" id="UP000320333">
    <property type="component" value="Unassembled WGS sequence"/>
</dbReference>
<keyword evidence="5" id="KW-1185">Reference proteome</keyword>
<keyword evidence="1" id="KW-0479">Metal-binding</keyword>
<name>A0A507D2C7_9FUNG</name>
<comment type="caution">
    <text evidence="4">The sequence shown here is derived from an EMBL/GenBank/DDBJ whole genome shotgun (WGS) entry which is preliminary data.</text>
</comment>
<organism evidence="4 5">
    <name type="scientific">Chytriomyces confervae</name>
    <dbReference type="NCBI Taxonomy" id="246404"/>
    <lineage>
        <taxon>Eukaryota</taxon>
        <taxon>Fungi</taxon>
        <taxon>Fungi incertae sedis</taxon>
        <taxon>Chytridiomycota</taxon>
        <taxon>Chytridiomycota incertae sedis</taxon>
        <taxon>Chytridiomycetes</taxon>
        <taxon>Chytridiales</taxon>
        <taxon>Chytriomycetaceae</taxon>
        <taxon>Chytriomyces</taxon>
    </lineage>
</organism>
<dbReference type="Pfam" id="PF00096">
    <property type="entry name" value="zf-C2H2"/>
    <property type="match status" value="1"/>
</dbReference>
<evidence type="ECO:0000259" key="3">
    <source>
        <dbReference type="PROSITE" id="PS50157"/>
    </source>
</evidence>
<dbReference type="PROSITE" id="PS50157">
    <property type="entry name" value="ZINC_FINGER_C2H2_2"/>
    <property type="match status" value="2"/>
</dbReference>
<feature type="domain" description="C2H2-type" evidence="3">
    <location>
        <begin position="171"/>
        <end position="199"/>
    </location>
</feature>
<feature type="domain" description="C2H2-type" evidence="3">
    <location>
        <begin position="143"/>
        <end position="170"/>
    </location>
</feature>
<evidence type="ECO:0000256" key="2">
    <source>
        <dbReference type="SAM" id="MobiDB-lite"/>
    </source>
</evidence>